<name>A0A397SXN3_9GLOM</name>
<evidence type="ECO:0000313" key="1">
    <source>
        <dbReference type="EMBL" id="RIA88755.1"/>
    </source>
</evidence>
<comment type="caution">
    <text evidence="1">The sequence shown here is derived from an EMBL/GenBank/DDBJ whole genome shotgun (WGS) entry which is preliminary data.</text>
</comment>
<dbReference type="OrthoDB" id="2441256at2759"/>
<accession>A0A397SXN3</accession>
<gene>
    <name evidence="1" type="ORF">C1645_825892</name>
</gene>
<dbReference type="AlphaFoldDB" id="A0A397SXN3"/>
<evidence type="ECO:0000313" key="2">
    <source>
        <dbReference type="Proteomes" id="UP000265703"/>
    </source>
</evidence>
<protein>
    <submittedName>
        <fullName evidence="1">Uncharacterized protein</fullName>
    </submittedName>
</protein>
<reference evidence="1 2" key="1">
    <citation type="submission" date="2018-06" db="EMBL/GenBank/DDBJ databases">
        <title>Comparative genomics reveals the genomic features of Rhizophagus irregularis, R. cerebriforme, R. diaphanum and Gigaspora rosea, and their symbiotic lifestyle signature.</title>
        <authorList>
            <person name="Morin E."/>
            <person name="San Clemente H."/>
            <person name="Chen E.C.H."/>
            <person name="De La Providencia I."/>
            <person name="Hainaut M."/>
            <person name="Kuo A."/>
            <person name="Kohler A."/>
            <person name="Murat C."/>
            <person name="Tang N."/>
            <person name="Roy S."/>
            <person name="Loubradou J."/>
            <person name="Henrissat B."/>
            <person name="Grigoriev I.V."/>
            <person name="Corradi N."/>
            <person name="Roux C."/>
            <person name="Martin F.M."/>
        </authorList>
    </citation>
    <scope>NUCLEOTIDE SEQUENCE [LARGE SCALE GENOMIC DNA]</scope>
    <source>
        <strain evidence="1 2">DAOM 227022</strain>
    </source>
</reference>
<sequence>MYTDNIVCELLDFKKINDKLIYRIDFDAKIVKCIVPTKINHRCLGPSPNIIILKLDTNPNLDKEILHVAKVYKENFELENYSYLDIMSNETTEPNVIP</sequence>
<dbReference type="EMBL" id="QKYT01000249">
    <property type="protein sequence ID" value="RIA88755.1"/>
    <property type="molecule type" value="Genomic_DNA"/>
</dbReference>
<dbReference type="Proteomes" id="UP000265703">
    <property type="component" value="Unassembled WGS sequence"/>
</dbReference>
<keyword evidence="2" id="KW-1185">Reference proteome</keyword>
<organism evidence="1 2">
    <name type="scientific">Glomus cerebriforme</name>
    <dbReference type="NCBI Taxonomy" id="658196"/>
    <lineage>
        <taxon>Eukaryota</taxon>
        <taxon>Fungi</taxon>
        <taxon>Fungi incertae sedis</taxon>
        <taxon>Mucoromycota</taxon>
        <taxon>Glomeromycotina</taxon>
        <taxon>Glomeromycetes</taxon>
        <taxon>Glomerales</taxon>
        <taxon>Glomeraceae</taxon>
        <taxon>Glomus</taxon>
    </lineage>
</organism>
<proteinExistence type="predicted"/>